<evidence type="ECO:0000313" key="1">
    <source>
        <dbReference type="EMBL" id="KAF7233760.1"/>
    </source>
</evidence>
<comment type="caution">
    <text evidence="1">The sequence shown here is derived from an EMBL/GenBank/DDBJ whole genome shotgun (WGS) entry which is preliminary data.</text>
</comment>
<organism evidence="1 2">
    <name type="scientific">Paragonimus skrjabini miyazakii</name>
    <dbReference type="NCBI Taxonomy" id="59628"/>
    <lineage>
        <taxon>Eukaryota</taxon>
        <taxon>Metazoa</taxon>
        <taxon>Spiralia</taxon>
        <taxon>Lophotrochozoa</taxon>
        <taxon>Platyhelminthes</taxon>
        <taxon>Trematoda</taxon>
        <taxon>Digenea</taxon>
        <taxon>Plagiorchiida</taxon>
        <taxon>Troglotremata</taxon>
        <taxon>Troglotrematidae</taxon>
        <taxon>Paragonimus</taxon>
    </lineage>
</organism>
<accession>A0A8S9YGI5</accession>
<protein>
    <submittedName>
        <fullName evidence="1">Uncharacterized protein</fullName>
    </submittedName>
</protein>
<gene>
    <name evidence="1" type="ORF">EG68_12333</name>
</gene>
<dbReference type="Proteomes" id="UP000822476">
    <property type="component" value="Unassembled WGS sequence"/>
</dbReference>
<dbReference type="EMBL" id="JTDE01020825">
    <property type="protein sequence ID" value="KAF7233760.1"/>
    <property type="molecule type" value="Genomic_DNA"/>
</dbReference>
<evidence type="ECO:0000313" key="2">
    <source>
        <dbReference type="Proteomes" id="UP000822476"/>
    </source>
</evidence>
<keyword evidence="2" id="KW-1185">Reference proteome</keyword>
<name>A0A8S9YGI5_9TREM</name>
<sequence>MSLITHLMAQSLMNHCSLHSLPDIPVKCILISHFNSTPYIIPFTFWFVAEFTFDDNQSAAIFMYGNSSVLNCDTIRDWYCDYIWAEILP</sequence>
<dbReference type="AlphaFoldDB" id="A0A8S9YGI5"/>
<proteinExistence type="predicted"/>
<reference evidence="1" key="1">
    <citation type="submission" date="2019-07" db="EMBL/GenBank/DDBJ databases">
        <title>Annotation for the trematode Paragonimus miyazaki's.</title>
        <authorList>
            <person name="Choi Y.-J."/>
        </authorList>
    </citation>
    <scope>NUCLEOTIDE SEQUENCE</scope>
    <source>
        <strain evidence="1">Japan</strain>
    </source>
</reference>